<dbReference type="Gene3D" id="3.40.309.10">
    <property type="entry name" value="Aldehyde Dehydrogenase, Chain A, domain 2"/>
    <property type="match status" value="1"/>
</dbReference>
<keyword evidence="6" id="KW-1185">Reference proteome</keyword>
<feature type="domain" description="Aldehyde dehydrogenase" evidence="3">
    <location>
        <begin position="56"/>
        <end position="440"/>
    </location>
</feature>
<dbReference type="EMBL" id="LR746496">
    <property type="protein sequence ID" value="CAA7601303.1"/>
    <property type="molecule type" value="Genomic_DNA"/>
</dbReference>
<dbReference type="PANTHER" id="PTHR11699">
    <property type="entry name" value="ALDEHYDE DEHYDROGENASE-RELATED"/>
    <property type="match status" value="1"/>
</dbReference>
<dbReference type="Gene3D" id="3.40.605.10">
    <property type="entry name" value="Aldehyde Dehydrogenase, Chain A, domain 1"/>
    <property type="match status" value="1"/>
</dbReference>
<reference evidence="4" key="2">
    <citation type="submission" date="2020-01" db="EMBL/GenBank/DDBJ databases">
        <authorList>
            <person name="Hornung B."/>
        </authorList>
    </citation>
    <scope>NUCLEOTIDE SEQUENCE</scope>
    <source>
        <strain evidence="4">PacBioINE</strain>
    </source>
</reference>
<reference evidence="5" key="1">
    <citation type="submission" date="2014-11" db="EMBL/GenBank/DDBJ databases">
        <authorList>
            <person name="Hornung B.V."/>
        </authorList>
    </citation>
    <scope>NUCLEOTIDE SEQUENCE</scope>
    <source>
        <strain evidence="5">INE</strain>
    </source>
</reference>
<evidence type="ECO:0000313" key="4">
    <source>
        <dbReference type="EMBL" id="CAA7601303.1"/>
    </source>
</evidence>
<dbReference type="InterPro" id="IPR016162">
    <property type="entry name" value="Ald_DH_N"/>
</dbReference>
<organism evidence="4">
    <name type="scientific">Acididesulfobacillus acetoxydans</name>
    <dbReference type="NCBI Taxonomy" id="1561005"/>
    <lineage>
        <taxon>Bacteria</taxon>
        <taxon>Bacillati</taxon>
        <taxon>Bacillota</taxon>
        <taxon>Clostridia</taxon>
        <taxon>Eubacteriales</taxon>
        <taxon>Peptococcaceae</taxon>
        <taxon>Acididesulfobacillus</taxon>
    </lineage>
</organism>
<gene>
    <name evidence="4" type="ORF">DEACI_1969</name>
    <name evidence="5" type="ORF">DEACI_3267</name>
</gene>
<evidence type="ECO:0000256" key="2">
    <source>
        <dbReference type="ARBA" id="ARBA00023027"/>
    </source>
</evidence>
<evidence type="ECO:0000259" key="3">
    <source>
        <dbReference type="Pfam" id="PF00171"/>
    </source>
</evidence>
<dbReference type="InterPro" id="IPR012408">
    <property type="entry name" value="Acetald_propionald_DH-rel"/>
</dbReference>
<dbReference type="EC" id="1.2.1.-" evidence="4"/>
<dbReference type="InterPro" id="IPR016161">
    <property type="entry name" value="Ald_DH/histidinol_DH"/>
</dbReference>
<dbReference type="Proteomes" id="UP001071230">
    <property type="component" value="Unassembled WGS sequence"/>
</dbReference>
<proteinExistence type="predicted"/>
<dbReference type="NCBIfam" id="NF011927">
    <property type="entry name" value="PRK15398.1"/>
    <property type="match status" value="1"/>
</dbReference>
<dbReference type="EC" id="1.-.-.-" evidence="4"/>
<dbReference type="InterPro" id="IPR016163">
    <property type="entry name" value="Ald_DH_C"/>
</dbReference>
<evidence type="ECO:0000313" key="6">
    <source>
        <dbReference type="Proteomes" id="UP001071230"/>
    </source>
</evidence>
<accession>A0A8S0VWW3</accession>
<evidence type="ECO:0000256" key="1">
    <source>
        <dbReference type="ARBA" id="ARBA00023002"/>
    </source>
</evidence>
<keyword evidence="2" id="KW-0520">NAD</keyword>
<evidence type="ECO:0000313" key="5">
    <source>
        <dbReference type="EMBL" id="CEJ08787.1"/>
    </source>
</evidence>
<dbReference type="Proteomes" id="UP000836597">
    <property type="component" value="Chromosome"/>
</dbReference>
<protein>
    <submittedName>
        <fullName evidence="4">Aldehyde dehydrogenase family</fullName>
        <ecNumber evidence="4">1.-.-.-</ecNumber>
        <ecNumber evidence="4">1.2.1.-</ecNumber>
    </submittedName>
    <submittedName>
        <fullName evidence="5">Ethanolamine utilization protein EutE</fullName>
    </submittedName>
</protein>
<dbReference type="AlphaFoldDB" id="A0A8S0VWW3"/>
<dbReference type="PIRSF" id="PIRSF036410">
    <property type="entry name" value="EutE_PduP"/>
    <property type="match status" value="1"/>
</dbReference>
<dbReference type="GO" id="GO:0008774">
    <property type="term" value="F:acetaldehyde dehydrogenase (acetylating) activity"/>
    <property type="evidence" value="ECO:0007669"/>
    <property type="project" value="InterPro"/>
</dbReference>
<dbReference type="EMBL" id="CDGJ01000095">
    <property type="protein sequence ID" value="CEJ08787.1"/>
    <property type="molecule type" value="Genomic_DNA"/>
</dbReference>
<dbReference type="RefSeq" id="WP_240984855.1">
    <property type="nucleotide sequence ID" value="NZ_CDGJ01000095.1"/>
</dbReference>
<keyword evidence="1 4" id="KW-0560">Oxidoreductase</keyword>
<sequence length="485" mass="52366">MQISEDKIALIVGKVLEQIREQAGSPFSLPISQPGGQNAQPSGENIRANGEWGVFHDIEQAMRAVTEAQRELVKISLERRAEFLDALRRSAIDHAKEWARLAHEETGMGRVSDKTQKNINSARLTPGLEDLRTESATGDKGAVLIERAPYGVIASIEPATHPVACLINHAISMLAGGNSIFFLPHPSGLRCAQAVVRAFNQAIVERDGPANLLVVLDGVNMDDLKAVLKHPGIDLIVATGGPAVVEMSLSSGKKAIGAGPGNPPVVVDETADAVQAARDIVVGHSFDNNLLCIAEKEIIAVDCKADRLLAELEKQPTYRLAGKDIDRLTSLVTKNGEVNRKYVGQNASFILRELGIEAGDEIRTIIMEVPKSHPLVKIEQMMPILPLVRVPNFEAALKLALEAEQGFGHTAMIHSQNLDHITRYARAMDTTFVVANAPSSAGLAVEGEGVYSHTIASPTGEGVATPRTYTRERRLAIGRRAFRFV</sequence>
<dbReference type="Pfam" id="PF00171">
    <property type="entry name" value="Aldedh"/>
    <property type="match status" value="1"/>
</dbReference>
<name>A0A8S0VWW3_9FIRM</name>
<dbReference type="SUPFAM" id="SSF53720">
    <property type="entry name" value="ALDH-like"/>
    <property type="match status" value="1"/>
</dbReference>
<dbReference type="InterPro" id="IPR015590">
    <property type="entry name" value="Aldehyde_DH_dom"/>
</dbReference>
<dbReference type="KEGG" id="aacx:DEACI_1969"/>